<dbReference type="KEGG" id="muo:115480292"/>
<gene>
    <name evidence="5" type="primary">SPDYC</name>
</gene>
<evidence type="ECO:0000313" key="5">
    <source>
        <dbReference type="RefSeq" id="XP_030074725.1"/>
    </source>
</evidence>
<dbReference type="InterPro" id="IPR020984">
    <property type="entry name" value="Speedy"/>
</dbReference>
<feature type="region of interest" description="Disordered" evidence="3">
    <location>
        <begin position="1"/>
        <end position="22"/>
    </location>
</feature>
<name>A0A6P7ZHD8_9AMPH</name>
<dbReference type="Proteomes" id="UP000515156">
    <property type="component" value="Chromosome 11"/>
</dbReference>
<dbReference type="InterPro" id="IPR052316">
    <property type="entry name" value="Speedy-Ringo_regulator"/>
</dbReference>
<protein>
    <submittedName>
        <fullName evidence="5">Speedy protein C isoform X1</fullName>
    </submittedName>
</protein>
<reference evidence="4" key="1">
    <citation type="submission" date="2024-06" db="UniProtKB">
        <authorList>
            <consortium name="RefSeq"/>
        </authorList>
    </citation>
    <scope>NUCLEOTIDE SEQUENCE [LARGE SCALE GENOMIC DNA]</scope>
</reference>
<dbReference type="Pfam" id="PF11357">
    <property type="entry name" value="Spy1"/>
    <property type="match status" value="1"/>
</dbReference>
<dbReference type="RefSeq" id="XP_030074725.1">
    <property type="nucleotide sequence ID" value="XM_030218865.1"/>
</dbReference>
<comment type="similarity">
    <text evidence="1">Belongs to the Speedy/Ringo family.</text>
</comment>
<keyword evidence="2" id="KW-0131">Cell cycle</keyword>
<evidence type="ECO:0000256" key="2">
    <source>
        <dbReference type="ARBA" id="ARBA00023306"/>
    </source>
</evidence>
<keyword evidence="4" id="KW-1185">Reference proteome</keyword>
<organism evidence="4 5">
    <name type="scientific">Microcaecilia unicolor</name>
    <dbReference type="NCBI Taxonomy" id="1415580"/>
    <lineage>
        <taxon>Eukaryota</taxon>
        <taxon>Metazoa</taxon>
        <taxon>Chordata</taxon>
        <taxon>Craniata</taxon>
        <taxon>Vertebrata</taxon>
        <taxon>Euteleostomi</taxon>
        <taxon>Amphibia</taxon>
        <taxon>Gymnophiona</taxon>
        <taxon>Siphonopidae</taxon>
        <taxon>Microcaecilia</taxon>
    </lineage>
</organism>
<accession>A0A6P7ZHD8</accession>
<dbReference type="PANTHER" id="PTHR31545">
    <property type="entry name" value="SEEDY PROTEIN A/C FAMILY MEMBER"/>
    <property type="match status" value="1"/>
</dbReference>
<dbReference type="PANTHER" id="PTHR31545:SF2">
    <property type="entry name" value="SPEEDY PROTEIN C"/>
    <property type="match status" value="1"/>
</dbReference>
<dbReference type="GeneID" id="115480292"/>
<evidence type="ECO:0000256" key="3">
    <source>
        <dbReference type="SAM" id="MobiDB-lite"/>
    </source>
</evidence>
<dbReference type="CTD" id="387778"/>
<dbReference type="InParanoid" id="A0A6P7ZHD8"/>
<dbReference type="OrthoDB" id="9442170at2759"/>
<reference evidence="5" key="2">
    <citation type="submission" date="2025-08" db="UniProtKB">
        <authorList>
            <consortium name="RefSeq"/>
        </authorList>
    </citation>
    <scope>IDENTIFICATION</scope>
</reference>
<dbReference type="GO" id="GO:0019901">
    <property type="term" value="F:protein kinase binding"/>
    <property type="evidence" value="ECO:0007669"/>
    <property type="project" value="InterPro"/>
</dbReference>
<sequence>MRFLLVLPPSSSPNPPVSREKRNEISVLKSHLSLALEMRHNQNNARVPSAVTAGVKPVITKPPHPRGIGARRTRIPEREGSTVKGRGTRRPHFTLHPEERDAFYRLLENDLIQEFLSMDACHRISDKYLLAMVLTYFKRAGLYVADYTTMNFFVALYLANDMEEDEEEYKYEIFPWALGDNWRALLSHFLRLRDTLWAKMNYRAVVSRRCCEEVMAKDPSHWAWLRDRPLHHGGAVRSYLRNEEDLFPRGPGFTPPCCTLCTQTESNYTNRTGPPSSPESDAFPLNEWSQELIILPPEILLDPGTTYDIHILQEPLVGLEPGGTAIEWHL</sequence>
<evidence type="ECO:0000256" key="1">
    <source>
        <dbReference type="ARBA" id="ARBA00010932"/>
    </source>
</evidence>
<dbReference type="AlphaFoldDB" id="A0A6P7ZHD8"/>
<evidence type="ECO:0000313" key="4">
    <source>
        <dbReference type="Proteomes" id="UP000515156"/>
    </source>
</evidence>
<proteinExistence type="inferred from homology"/>